<dbReference type="PROSITE" id="PS50893">
    <property type="entry name" value="ABC_TRANSPORTER_2"/>
    <property type="match status" value="1"/>
</dbReference>
<evidence type="ECO:0000256" key="2">
    <source>
        <dbReference type="ARBA" id="ARBA00022448"/>
    </source>
</evidence>
<dbReference type="PANTHER" id="PTHR42734:SF6">
    <property type="entry name" value="MOLYBDATE IMPORT ATP-BINDING PROTEIN MOLC"/>
    <property type="match status" value="1"/>
</dbReference>
<accession>A0A379ZE80</accession>
<dbReference type="PROSITE" id="PS00211">
    <property type="entry name" value="ABC_TRANSPORTER_1"/>
    <property type="match status" value="1"/>
</dbReference>
<name>A0A379ZE80_9GAMM</name>
<evidence type="ECO:0000256" key="3">
    <source>
        <dbReference type="ARBA" id="ARBA00022741"/>
    </source>
</evidence>
<dbReference type="Gene3D" id="3.40.50.300">
    <property type="entry name" value="P-loop containing nucleotide triphosphate hydrolases"/>
    <property type="match status" value="1"/>
</dbReference>
<dbReference type="InterPro" id="IPR050153">
    <property type="entry name" value="Metal_Ion_Import_ABC"/>
</dbReference>
<protein>
    <submittedName>
        <fullName evidence="6">Uncharacterized ABC transporter ATP-binding protein HI_1470</fullName>
    </submittedName>
</protein>
<dbReference type="InterPro" id="IPR027417">
    <property type="entry name" value="P-loop_NTPase"/>
</dbReference>
<dbReference type="InterPro" id="IPR003439">
    <property type="entry name" value="ABC_transporter-like_ATP-bd"/>
</dbReference>
<dbReference type="GO" id="GO:0016887">
    <property type="term" value="F:ATP hydrolysis activity"/>
    <property type="evidence" value="ECO:0007669"/>
    <property type="project" value="InterPro"/>
</dbReference>
<dbReference type="SMART" id="SM00382">
    <property type="entry name" value="AAA"/>
    <property type="match status" value="1"/>
</dbReference>
<dbReference type="RefSeq" id="WP_115405208.1">
    <property type="nucleotide sequence ID" value="NZ_BPFE01000009.1"/>
</dbReference>
<feature type="domain" description="ABC transporter" evidence="5">
    <location>
        <begin position="1"/>
        <end position="239"/>
    </location>
</feature>
<dbReference type="GO" id="GO:0005524">
    <property type="term" value="F:ATP binding"/>
    <property type="evidence" value="ECO:0007669"/>
    <property type="project" value="UniProtKB-KW"/>
</dbReference>
<dbReference type="Proteomes" id="UP000255061">
    <property type="component" value="Unassembled WGS sequence"/>
</dbReference>
<evidence type="ECO:0000313" key="7">
    <source>
        <dbReference type="Proteomes" id="UP000255061"/>
    </source>
</evidence>
<evidence type="ECO:0000256" key="4">
    <source>
        <dbReference type="ARBA" id="ARBA00022840"/>
    </source>
</evidence>
<keyword evidence="2" id="KW-0813">Transport</keyword>
<dbReference type="AlphaFoldDB" id="A0A379ZE80"/>
<keyword evidence="3" id="KW-0547">Nucleotide-binding</keyword>
<evidence type="ECO:0000313" key="6">
    <source>
        <dbReference type="EMBL" id="SUI59520.1"/>
    </source>
</evidence>
<dbReference type="Pfam" id="PF00005">
    <property type="entry name" value="ABC_tran"/>
    <property type="match status" value="1"/>
</dbReference>
<dbReference type="EMBL" id="UGYV01000001">
    <property type="protein sequence ID" value="SUI59520.1"/>
    <property type="molecule type" value="Genomic_DNA"/>
</dbReference>
<comment type="similarity">
    <text evidence="1">Belongs to the ABC transporter superfamily.</text>
</comment>
<dbReference type="SUPFAM" id="SSF52540">
    <property type="entry name" value="P-loop containing nucleoside triphosphate hydrolases"/>
    <property type="match status" value="1"/>
</dbReference>
<dbReference type="InterPro" id="IPR017871">
    <property type="entry name" value="ABC_transporter-like_CS"/>
</dbReference>
<dbReference type="CDD" id="cd03214">
    <property type="entry name" value="ABC_Iron-Siderophores_B12_Hemin"/>
    <property type="match status" value="1"/>
</dbReference>
<evidence type="ECO:0000259" key="5">
    <source>
        <dbReference type="PROSITE" id="PS50893"/>
    </source>
</evidence>
<dbReference type="FunFam" id="3.40.50.300:FF:000134">
    <property type="entry name" value="Iron-enterobactin ABC transporter ATP-binding protein"/>
    <property type="match status" value="1"/>
</dbReference>
<dbReference type="PANTHER" id="PTHR42734">
    <property type="entry name" value="METAL TRANSPORT SYSTEM ATP-BINDING PROTEIN TM_0124-RELATED"/>
    <property type="match status" value="1"/>
</dbReference>
<dbReference type="InterPro" id="IPR003593">
    <property type="entry name" value="AAA+_ATPase"/>
</dbReference>
<keyword evidence="4 6" id="KW-0067">ATP-binding</keyword>
<organism evidence="6 7">
    <name type="scientific">Shewanella morhuae</name>
    <dbReference type="NCBI Taxonomy" id="365591"/>
    <lineage>
        <taxon>Bacteria</taxon>
        <taxon>Pseudomonadati</taxon>
        <taxon>Pseudomonadota</taxon>
        <taxon>Gammaproteobacteria</taxon>
        <taxon>Alteromonadales</taxon>
        <taxon>Shewanellaceae</taxon>
        <taxon>Shewanella</taxon>
    </lineage>
</organism>
<reference evidence="6 7" key="1">
    <citation type="submission" date="2018-06" db="EMBL/GenBank/DDBJ databases">
        <authorList>
            <consortium name="Pathogen Informatics"/>
            <person name="Doyle S."/>
        </authorList>
    </citation>
    <scope>NUCLEOTIDE SEQUENCE [LARGE SCALE GENOMIC DNA]</scope>
    <source>
        <strain evidence="6 7">NCTC10736</strain>
    </source>
</reference>
<sequence length="251" mass="27641">MTIVNFNHADIGYNRHPVLRDVSFTVKTGEVCCLLGTNGCGKTTIIRSLLGILPLKGGSIQLHDKALHLWNTTELAQTVAYVPQAHDGPFAFSVLDMVMMGRCAHLNLFSQPGVKDRALAMELLLMLDIAHLAKRQYPSLSGGERQLVLIARALIQQPTLLIMDEPAASLDFGHQITLLERIRTLKKEGMTVLMSTHHPMHAKAVADKVVLVAKDQPIQQGSINDMLSAKRLTTLYGVQESDIRNHLGLDI</sequence>
<evidence type="ECO:0000256" key="1">
    <source>
        <dbReference type="ARBA" id="ARBA00005417"/>
    </source>
</evidence>
<gene>
    <name evidence="6" type="ORF">NCTC10736_00132</name>
</gene>
<proteinExistence type="inferred from homology"/>